<proteinExistence type="predicted"/>
<evidence type="ECO:0000313" key="2">
    <source>
        <dbReference type="Proteomes" id="UP001162992"/>
    </source>
</evidence>
<dbReference type="Proteomes" id="UP001162992">
    <property type="component" value="Chromosome 14"/>
</dbReference>
<keyword evidence="2" id="KW-1185">Reference proteome</keyword>
<protein>
    <submittedName>
        <fullName evidence="1">Uncharacterized protein</fullName>
    </submittedName>
</protein>
<gene>
    <name evidence="1" type="ORF">O6H91_14G044800</name>
</gene>
<sequence>MQNQGRGGGGGGGGSRQGGPAAGRGGFGYGFNMGMAMGMGYGGAGAGGGGGFDGKYIWGAGYMPPFPPPPLGPVYGRGMRPVLPLGAQGSGILKPPVGPPQGPLLHGRGHARGYGGRAWGGRGRSNLTKEALDADLDEWRMKDKKLGGQSLDADLDEYWKRKDGQSQSSRSGSIKRLKTAAAESASNQELQATEQSNISSSDGVEPKDNTTEKDTTENKSD</sequence>
<dbReference type="EMBL" id="CM055105">
    <property type="protein sequence ID" value="KAJ7531457.1"/>
    <property type="molecule type" value="Genomic_DNA"/>
</dbReference>
<comment type="caution">
    <text evidence="1">The sequence shown here is derived from an EMBL/GenBank/DDBJ whole genome shotgun (WGS) entry which is preliminary data.</text>
</comment>
<organism evidence="1 2">
    <name type="scientific">Diphasiastrum complanatum</name>
    <name type="common">Issler's clubmoss</name>
    <name type="synonym">Lycopodium complanatum</name>
    <dbReference type="NCBI Taxonomy" id="34168"/>
    <lineage>
        <taxon>Eukaryota</taxon>
        <taxon>Viridiplantae</taxon>
        <taxon>Streptophyta</taxon>
        <taxon>Embryophyta</taxon>
        <taxon>Tracheophyta</taxon>
        <taxon>Lycopodiopsida</taxon>
        <taxon>Lycopodiales</taxon>
        <taxon>Lycopodiaceae</taxon>
        <taxon>Lycopodioideae</taxon>
        <taxon>Diphasiastrum</taxon>
    </lineage>
</organism>
<reference evidence="2" key="1">
    <citation type="journal article" date="2024" name="Proc. Natl. Acad. Sci. U.S.A.">
        <title>Extraordinary preservation of gene collinearity over three hundred million years revealed in homosporous lycophytes.</title>
        <authorList>
            <person name="Li C."/>
            <person name="Wickell D."/>
            <person name="Kuo L.Y."/>
            <person name="Chen X."/>
            <person name="Nie B."/>
            <person name="Liao X."/>
            <person name="Peng D."/>
            <person name="Ji J."/>
            <person name="Jenkins J."/>
            <person name="Williams M."/>
            <person name="Shu S."/>
            <person name="Plott C."/>
            <person name="Barry K."/>
            <person name="Rajasekar S."/>
            <person name="Grimwood J."/>
            <person name="Han X."/>
            <person name="Sun S."/>
            <person name="Hou Z."/>
            <person name="He W."/>
            <person name="Dai G."/>
            <person name="Sun C."/>
            <person name="Schmutz J."/>
            <person name="Leebens-Mack J.H."/>
            <person name="Li F.W."/>
            <person name="Wang L."/>
        </authorList>
    </citation>
    <scope>NUCLEOTIDE SEQUENCE [LARGE SCALE GENOMIC DNA]</scope>
    <source>
        <strain evidence="2">cv. PW_Plant_1</strain>
    </source>
</reference>
<evidence type="ECO:0000313" key="1">
    <source>
        <dbReference type="EMBL" id="KAJ7531457.1"/>
    </source>
</evidence>
<name>A0ACC2BP66_DIPCM</name>
<accession>A0ACC2BP66</accession>